<gene>
    <name evidence="4" type="ORF">EGYM00163_LOCUS16967</name>
</gene>
<dbReference type="InterPro" id="IPR036869">
    <property type="entry name" value="J_dom_sf"/>
</dbReference>
<accession>A0A7S4FNP3</accession>
<dbReference type="SUPFAM" id="SSF46565">
    <property type="entry name" value="Chaperone J-domain"/>
    <property type="match status" value="1"/>
</dbReference>
<feature type="region of interest" description="Disordered" evidence="2">
    <location>
        <begin position="280"/>
        <end position="309"/>
    </location>
</feature>
<dbReference type="EMBL" id="HBJA01048107">
    <property type="protein sequence ID" value="CAE0805841.1"/>
    <property type="molecule type" value="Transcribed_RNA"/>
</dbReference>
<protein>
    <recommendedName>
        <fullName evidence="3">J domain-containing protein</fullName>
    </recommendedName>
</protein>
<dbReference type="PANTHER" id="PTHR43908">
    <property type="entry name" value="AT29763P-RELATED"/>
    <property type="match status" value="1"/>
</dbReference>
<dbReference type="InterPro" id="IPR018253">
    <property type="entry name" value="DnaJ_domain_CS"/>
</dbReference>
<dbReference type="PROSITE" id="PS00636">
    <property type="entry name" value="DNAJ_1"/>
    <property type="match status" value="1"/>
</dbReference>
<evidence type="ECO:0000256" key="1">
    <source>
        <dbReference type="SAM" id="Coils"/>
    </source>
</evidence>
<reference evidence="4" key="1">
    <citation type="submission" date="2021-01" db="EMBL/GenBank/DDBJ databases">
        <authorList>
            <person name="Corre E."/>
            <person name="Pelletier E."/>
            <person name="Niang G."/>
            <person name="Scheremetjew M."/>
            <person name="Finn R."/>
            <person name="Kale V."/>
            <person name="Holt S."/>
            <person name="Cochrane G."/>
            <person name="Meng A."/>
            <person name="Brown T."/>
            <person name="Cohen L."/>
        </authorList>
    </citation>
    <scope>NUCLEOTIDE SEQUENCE</scope>
    <source>
        <strain evidence="4">CCMP1594</strain>
    </source>
</reference>
<dbReference type="SMART" id="SM00271">
    <property type="entry name" value="DnaJ"/>
    <property type="match status" value="1"/>
</dbReference>
<dbReference type="PRINTS" id="PR00625">
    <property type="entry name" value="JDOMAIN"/>
</dbReference>
<feature type="coiled-coil region" evidence="1">
    <location>
        <begin position="127"/>
        <end position="232"/>
    </location>
</feature>
<feature type="domain" description="J" evidence="3">
    <location>
        <begin position="10"/>
        <end position="72"/>
    </location>
</feature>
<dbReference type="PROSITE" id="PS50076">
    <property type="entry name" value="DNAJ_2"/>
    <property type="match status" value="1"/>
</dbReference>
<dbReference type="Pfam" id="PF00226">
    <property type="entry name" value="DnaJ"/>
    <property type="match status" value="1"/>
</dbReference>
<name>A0A7S4FNP3_9EUGL</name>
<organism evidence="4">
    <name type="scientific">Eutreptiella gymnastica</name>
    <dbReference type="NCBI Taxonomy" id="73025"/>
    <lineage>
        <taxon>Eukaryota</taxon>
        <taxon>Discoba</taxon>
        <taxon>Euglenozoa</taxon>
        <taxon>Euglenida</taxon>
        <taxon>Spirocuta</taxon>
        <taxon>Euglenophyceae</taxon>
        <taxon>Eutreptiales</taxon>
        <taxon>Eutreptiaceae</taxon>
        <taxon>Eutreptiella</taxon>
    </lineage>
</organism>
<keyword evidence="1" id="KW-0175">Coiled coil</keyword>
<dbReference type="InterPro" id="IPR051100">
    <property type="entry name" value="DnaJ_subfamily_B/C"/>
</dbReference>
<proteinExistence type="predicted"/>
<sequence>MMASSPTHNKLYELLGVSPSADEATIKRAYKKKALELHPDKNPNGEAGFKRLNKAYQTLSDKKLRSSYDAELARNARSNSMPVPNSSATTGRRPSAAQERDLLEKILRHDKEMHKKKNPAQDFRSWYQQQQQELREQEIRNEQQERARQEAIEQQQAREAAERAMRLERLREIEIRLQEDKKEEALQEELKREREEKRRASEARAKAEERLREQLEREVDEHLQLFEGAESNLNSVKLNMGADAQEIPRDRPPSVFDDMEDCNNDQEVEQRLEARIAAIMEGSSRPQSRSNTTREHDTSPTECDMEGFTPPGHVVRLVRSFADAATNKSPSCPDDPMTSTASEHVSKHLHDIQHLKYSHTTDITVLKQWKQQLCSTFEPLLVQDFYPELELDDL</sequence>
<dbReference type="Gene3D" id="1.10.287.110">
    <property type="entry name" value="DnaJ domain"/>
    <property type="match status" value="1"/>
</dbReference>
<dbReference type="CDD" id="cd06257">
    <property type="entry name" value="DnaJ"/>
    <property type="match status" value="1"/>
</dbReference>
<evidence type="ECO:0000256" key="2">
    <source>
        <dbReference type="SAM" id="MobiDB-lite"/>
    </source>
</evidence>
<dbReference type="AlphaFoldDB" id="A0A7S4FNP3"/>
<feature type="region of interest" description="Disordered" evidence="2">
    <location>
        <begin position="63"/>
        <end position="99"/>
    </location>
</feature>
<feature type="compositionally biased region" description="Polar residues" evidence="2">
    <location>
        <begin position="76"/>
        <end position="92"/>
    </location>
</feature>
<dbReference type="GO" id="GO:0005783">
    <property type="term" value="C:endoplasmic reticulum"/>
    <property type="evidence" value="ECO:0007669"/>
    <property type="project" value="UniProtKB-ARBA"/>
</dbReference>
<evidence type="ECO:0000313" key="4">
    <source>
        <dbReference type="EMBL" id="CAE0805841.1"/>
    </source>
</evidence>
<dbReference type="InterPro" id="IPR001623">
    <property type="entry name" value="DnaJ_domain"/>
</dbReference>
<feature type="compositionally biased region" description="Basic and acidic residues" evidence="2">
    <location>
        <begin position="63"/>
        <end position="74"/>
    </location>
</feature>
<evidence type="ECO:0000259" key="3">
    <source>
        <dbReference type="PROSITE" id="PS50076"/>
    </source>
</evidence>